<reference evidence="5 6" key="1">
    <citation type="submission" date="2019-02" db="EMBL/GenBank/DDBJ databases">
        <title>Deep-cultivation of Planctomycetes and their phenomic and genomic characterization uncovers novel biology.</title>
        <authorList>
            <person name="Wiegand S."/>
            <person name="Jogler M."/>
            <person name="Boedeker C."/>
            <person name="Pinto D."/>
            <person name="Vollmers J."/>
            <person name="Rivas-Marin E."/>
            <person name="Kohn T."/>
            <person name="Peeters S.H."/>
            <person name="Heuer A."/>
            <person name="Rast P."/>
            <person name="Oberbeckmann S."/>
            <person name="Bunk B."/>
            <person name="Jeske O."/>
            <person name="Meyerdierks A."/>
            <person name="Storesund J.E."/>
            <person name="Kallscheuer N."/>
            <person name="Luecker S."/>
            <person name="Lage O.M."/>
            <person name="Pohl T."/>
            <person name="Merkel B.J."/>
            <person name="Hornburger P."/>
            <person name="Mueller R.-W."/>
            <person name="Bruemmer F."/>
            <person name="Labrenz M."/>
            <person name="Spormann A.M."/>
            <person name="Op den Camp H."/>
            <person name="Overmann J."/>
            <person name="Amann R."/>
            <person name="Jetten M.S.M."/>
            <person name="Mascher T."/>
            <person name="Medema M.H."/>
            <person name="Devos D.P."/>
            <person name="Kaster A.-K."/>
            <person name="Ovreas L."/>
            <person name="Rohde M."/>
            <person name="Galperin M.Y."/>
            <person name="Jogler C."/>
        </authorList>
    </citation>
    <scope>NUCLEOTIDE SEQUENCE [LARGE SCALE GENOMIC DNA]</scope>
    <source>
        <strain evidence="5 6">K23_9</strain>
    </source>
</reference>
<dbReference type="PANTHER" id="PTHR12302:SF3">
    <property type="entry name" value="SERINE_THREONINE-PROTEIN KINASE 31"/>
    <property type="match status" value="1"/>
</dbReference>
<dbReference type="InterPro" id="IPR016071">
    <property type="entry name" value="Staphylococal_nuclease_OB-fold"/>
</dbReference>
<dbReference type="PROSITE" id="PS50830">
    <property type="entry name" value="TNASE_3"/>
    <property type="match status" value="1"/>
</dbReference>
<proteinExistence type="predicted"/>
<name>A0A517P083_9BACT</name>
<dbReference type="Proteomes" id="UP000319817">
    <property type="component" value="Chromosome"/>
</dbReference>
<sequence length="169" mass="19149">MRIGLLVLLFTVGCDPASPVKTHTDTTSGNAVEIAGELERAMDGDSFWFCAHSGERLEIRLEGIDCPEKGQPFAEEAKTWLEQVTSGRTIWLLPVGKDKYGRTLANVHNGEIWINGESVRRGLAWHYVSFNKDGRLARLQMDAQEAQTGIWSDRQPIPPWTYRKTHKRR</sequence>
<dbReference type="GO" id="GO:0005737">
    <property type="term" value="C:cytoplasm"/>
    <property type="evidence" value="ECO:0007669"/>
    <property type="project" value="TreeGrafter"/>
</dbReference>
<keyword evidence="1" id="KW-0540">Nuclease</keyword>
<keyword evidence="6" id="KW-1185">Reference proteome</keyword>
<accession>A0A517P083</accession>
<dbReference type="InterPro" id="IPR035437">
    <property type="entry name" value="SNase_OB-fold_sf"/>
</dbReference>
<dbReference type="Gene3D" id="2.40.50.90">
    <property type="match status" value="1"/>
</dbReference>
<dbReference type="AlphaFoldDB" id="A0A517P083"/>
<dbReference type="EC" id="3.1.31.1" evidence="5"/>
<dbReference type="EMBL" id="CP036526">
    <property type="protein sequence ID" value="QDT12772.1"/>
    <property type="molecule type" value="Genomic_DNA"/>
</dbReference>
<dbReference type="SMART" id="SM00318">
    <property type="entry name" value="SNc"/>
    <property type="match status" value="1"/>
</dbReference>
<evidence type="ECO:0000256" key="2">
    <source>
        <dbReference type="ARBA" id="ARBA00022759"/>
    </source>
</evidence>
<protein>
    <submittedName>
        <fullName evidence="5">Thermonuclease</fullName>
        <ecNumber evidence="5">3.1.31.1</ecNumber>
    </submittedName>
</protein>
<dbReference type="SUPFAM" id="SSF50199">
    <property type="entry name" value="Staphylococcal nuclease"/>
    <property type="match status" value="1"/>
</dbReference>
<feature type="domain" description="TNase-like" evidence="4">
    <location>
        <begin position="32"/>
        <end position="153"/>
    </location>
</feature>
<evidence type="ECO:0000259" key="4">
    <source>
        <dbReference type="PROSITE" id="PS50830"/>
    </source>
</evidence>
<dbReference type="GO" id="GO:1990599">
    <property type="term" value="F:3' overhang single-stranded DNA endodeoxyribonuclease activity"/>
    <property type="evidence" value="ECO:0007669"/>
    <property type="project" value="UniProtKB-EC"/>
</dbReference>
<gene>
    <name evidence="5" type="primary">nucH</name>
    <name evidence="5" type="ORF">K239x_47840</name>
</gene>
<evidence type="ECO:0000313" key="6">
    <source>
        <dbReference type="Proteomes" id="UP000319817"/>
    </source>
</evidence>
<evidence type="ECO:0000256" key="1">
    <source>
        <dbReference type="ARBA" id="ARBA00022722"/>
    </source>
</evidence>
<keyword evidence="3 5" id="KW-0378">Hydrolase</keyword>
<keyword evidence="2" id="KW-0255">Endonuclease</keyword>
<dbReference type="Pfam" id="PF00565">
    <property type="entry name" value="SNase"/>
    <property type="match status" value="1"/>
</dbReference>
<evidence type="ECO:0000256" key="3">
    <source>
        <dbReference type="ARBA" id="ARBA00022801"/>
    </source>
</evidence>
<organism evidence="5 6">
    <name type="scientific">Stieleria marina</name>
    <dbReference type="NCBI Taxonomy" id="1930275"/>
    <lineage>
        <taxon>Bacteria</taxon>
        <taxon>Pseudomonadati</taxon>
        <taxon>Planctomycetota</taxon>
        <taxon>Planctomycetia</taxon>
        <taxon>Pirellulales</taxon>
        <taxon>Pirellulaceae</taxon>
        <taxon>Stieleria</taxon>
    </lineage>
</organism>
<dbReference type="PANTHER" id="PTHR12302">
    <property type="entry name" value="EBNA2 BINDING PROTEIN P100"/>
    <property type="match status" value="1"/>
</dbReference>
<evidence type="ECO:0000313" key="5">
    <source>
        <dbReference type="EMBL" id="QDT12772.1"/>
    </source>
</evidence>